<sequence length="144" mass="15695">MGLFMAQVRPRWSDMDVYGHVNHANTVTLLEEARIALLFGEAARHAGAEGIARGVVVARIVVDYHAPLVADGGSVRIALSVREMRHASFTMDYEVHSGPSEDDPVAVTAETMLVPYDLANGRPRRMSDAEKDFLAAWRSGSNCA</sequence>
<reference evidence="1 2" key="1">
    <citation type="submission" date="2021-02" db="EMBL/GenBank/DDBJ databases">
        <title>Actinophytocola xerophila sp. nov., isolated from soil of cotton cropping field.</title>
        <authorList>
            <person name="Huang R."/>
            <person name="Chen X."/>
            <person name="Ge X."/>
            <person name="Liu W."/>
        </authorList>
    </citation>
    <scope>NUCLEOTIDE SEQUENCE [LARGE SCALE GENOMIC DNA]</scope>
    <source>
        <strain evidence="1 2">S1-96</strain>
    </source>
</reference>
<dbReference type="RefSeq" id="WP_260194738.1">
    <property type="nucleotide sequence ID" value="NZ_JAFFZE010000022.1"/>
</dbReference>
<dbReference type="SUPFAM" id="SSF54637">
    <property type="entry name" value="Thioesterase/thiol ester dehydrase-isomerase"/>
    <property type="match status" value="1"/>
</dbReference>
<protein>
    <submittedName>
        <fullName evidence="1">Acyl-CoA thioesterase</fullName>
    </submittedName>
</protein>
<proteinExistence type="predicted"/>
<dbReference type="Pfam" id="PF13279">
    <property type="entry name" value="4HBT_2"/>
    <property type="match status" value="1"/>
</dbReference>
<dbReference type="CDD" id="cd00586">
    <property type="entry name" value="4HBT"/>
    <property type="match status" value="1"/>
</dbReference>
<dbReference type="PANTHER" id="PTHR31793:SF24">
    <property type="entry name" value="LONG-CHAIN ACYL-COA THIOESTERASE FADM"/>
    <property type="match status" value="1"/>
</dbReference>
<comment type="caution">
    <text evidence="1">The sequence shown here is derived from an EMBL/GenBank/DDBJ whole genome shotgun (WGS) entry which is preliminary data.</text>
</comment>
<dbReference type="EMBL" id="JAFFZE010000022">
    <property type="protein sequence ID" value="MCT2586873.1"/>
    <property type="molecule type" value="Genomic_DNA"/>
</dbReference>
<evidence type="ECO:0000313" key="1">
    <source>
        <dbReference type="EMBL" id="MCT2586873.1"/>
    </source>
</evidence>
<dbReference type="InterPro" id="IPR050563">
    <property type="entry name" value="4-hydroxybenzoyl-CoA_TE"/>
</dbReference>
<accession>A0ABT2JG93</accession>
<gene>
    <name evidence="1" type="ORF">JT362_27500</name>
</gene>
<name>A0ABT2JG93_9PSEU</name>
<keyword evidence="2" id="KW-1185">Reference proteome</keyword>
<dbReference type="PANTHER" id="PTHR31793">
    <property type="entry name" value="4-HYDROXYBENZOYL-COA THIOESTERASE FAMILY MEMBER"/>
    <property type="match status" value="1"/>
</dbReference>
<organism evidence="1 2">
    <name type="scientific">Actinophytocola gossypii</name>
    <dbReference type="NCBI Taxonomy" id="2812003"/>
    <lineage>
        <taxon>Bacteria</taxon>
        <taxon>Bacillati</taxon>
        <taxon>Actinomycetota</taxon>
        <taxon>Actinomycetes</taxon>
        <taxon>Pseudonocardiales</taxon>
        <taxon>Pseudonocardiaceae</taxon>
    </lineage>
</organism>
<dbReference type="Gene3D" id="3.10.129.10">
    <property type="entry name" value="Hotdog Thioesterase"/>
    <property type="match status" value="1"/>
</dbReference>
<dbReference type="InterPro" id="IPR029069">
    <property type="entry name" value="HotDog_dom_sf"/>
</dbReference>
<evidence type="ECO:0000313" key="2">
    <source>
        <dbReference type="Proteomes" id="UP001156441"/>
    </source>
</evidence>
<dbReference type="Proteomes" id="UP001156441">
    <property type="component" value="Unassembled WGS sequence"/>
</dbReference>